<dbReference type="InParanoid" id="D2VMT7"/>
<dbReference type="KEGG" id="ngr:NAEGRDRAFT_80580"/>
<dbReference type="Proteomes" id="UP000006671">
    <property type="component" value="Unassembled WGS sequence"/>
</dbReference>
<dbReference type="GeneID" id="8855995"/>
<keyword evidence="2" id="KW-1185">Reference proteome</keyword>
<dbReference type="AlphaFoldDB" id="D2VMT7"/>
<proteinExistence type="predicted"/>
<evidence type="ECO:0000313" key="2">
    <source>
        <dbReference type="Proteomes" id="UP000006671"/>
    </source>
</evidence>
<dbReference type="RefSeq" id="XP_002674539.1">
    <property type="nucleotide sequence ID" value="XM_002674493.1"/>
</dbReference>
<name>D2VMT7_NAEGR</name>
<accession>D2VMT7</accession>
<reference evidence="1 2" key="1">
    <citation type="journal article" date="2010" name="Cell">
        <title>The genome of Naegleria gruberi illuminates early eukaryotic versatility.</title>
        <authorList>
            <person name="Fritz-Laylin L.K."/>
            <person name="Prochnik S.E."/>
            <person name="Ginger M.L."/>
            <person name="Dacks J.B."/>
            <person name="Carpenter M.L."/>
            <person name="Field M.C."/>
            <person name="Kuo A."/>
            <person name="Paredez A."/>
            <person name="Chapman J."/>
            <person name="Pham J."/>
            <person name="Shu S."/>
            <person name="Neupane R."/>
            <person name="Cipriano M."/>
            <person name="Mancuso J."/>
            <person name="Tu H."/>
            <person name="Salamov A."/>
            <person name="Lindquist E."/>
            <person name="Shapiro H."/>
            <person name="Lucas S."/>
            <person name="Grigoriev I.V."/>
            <person name="Cande W.Z."/>
            <person name="Fulton C."/>
            <person name="Rokhsar D.S."/>
            <person name="Dawson S.C."/>
        </authorList>
    </citation>
    <scope>NUCLEOTIDE SEQUENCE [LARGE SCALE GENOMIC DNA]</scope>
    <source>
        <strain evidence="1 2">NEG-M</strain>
    </source>
</reference>
<gene>
    <name evidence="1" type="ORF">NAEGRDRAFT_80580</name>
</gene>
<sequence length="124" mass="14483">MIKVQLGNKKSGVVVDPSHEFSSFALHQVLHFTSEQRLFVKVLALEDEENKLRICFHHDPNIRMGTYLMKEQLINDLKPNKVYTLIIQDTRDVKVEDLTTEELDEIKRLFDEMDKGRVVINNNS</sequence>
<dbReference type="EMBL" id="GG738883">
    <property type="protein sequence ID" value="EFC41795.1"/>
    <property type="molecule type" value="Genomic_DNA"/>
</dbReference>
<organism evidence="2">
    <name type="scientific">Naegleria gruberi</name>
    <name type="common">Amoeba</name>
    <dbReference type="NCBI Taxonomy" id="5762"/>
    <lineage>
        <taxon>Eukaryota</taxon>
        <taxon>Discoba</taxon>
        <taxon>Heterolobosea</taxon>
        <taxon>Tetramitia</taxon>
        <taxon>Eutetramitia</taxon>
        <taxon>Vahlkampfiidae</taxon>
        <taxon>Naegleria</taxon>
    </lineage>
</organism>
<evidence type="ECO:0000313" key="1">
    <source>
        <dbReference type="EMBL" id="EFC41795.1"/>
    </source>
</evidence>
<dbReference type="VEuPathDB" id="AmoebaDB:NAEGRDRAFT_80580"/>
<protein>
    <submittedName>
        <fullName evidence="1">Uncharacterized protein</fullName>
    </submittedName>
</protein>